<reference evidence="3 4" key="1">
    <citation type="journal article" date="2019" name="Sci. Rep.">
        <title>A high-quality genome of Eragrostis curvula grass provides insights into Poaceae evolution and supports new strategies to enhance forage quality.</title>
        <authorList>
            <person name="Carballo J."/>
            <person name="Santos B.A.C.M."/>
            <person name="Zappacosta D."/>
            <person name="Garbus I."/>
            <person name="Selva J.P."/>
            <person name="Gallo C.A."/>
            <person name="Diaz A."/>
            <person name="Albertini E."/>
            <person name="Caccamo M."/>
            <person name="Echenique V."/>
        </authorList>
    </citation>
    <scope>NUCLEOTIDE SEQUENCE [LARGE SCALE GENOMIC DNA]</scope>
    <source>
        <strain evidence="4">cv. Victoria</strain>
        <tissue evidence="3">Leaf</tissue>
    </source>
</reference>
<feature type="non-terminal residue" evidence="3">
    <location>
        <position position="1"/>
    </location>
</feature>
<feature type="compositionally biased region" description="Low complexity" evidence="2">
    <location>
        <begin position="32"/>
        <end position="48"/>
    </location>
</feature>
<dbReference type="Gene3D" id="3.30.710.10">
    <property type="entry name" value="Potassium Channel Kv1.1, Chain A"/>
    <property type="match status" value="1"/>
</dbReference>
<sequence length="971" mass="107258">MTNNFLTTIKSLKLIEGCKAAQFYAFSSVGAASTSGSGDAGAGSSSSSRPPPPPPPKSFSMRSGSLYYPHAAPSTSAAEAHLPCGLPVAEALEPRLDACLRPVDLVAALGASFRRVSAAAADGDEDGLCDAYLEQHALFHATGDARLLRRALRCARAHADDPHRRVVLSAWLRYERREDEFEPSPPPLAPCTVTTPLLECPRAAVFAGGVSAGADAVCPCRRPPPPPATPPPHRLRRNASSAAAAAGEEFLEESEAEAETNDLWFVIGEEEVACERSCIAALSKPLNTLLYGGFAEAQRDRIDFSRDGISARGMRAVASYSRHGRVDGFPPNTIAELLGFANKFCCEGLKSACDDRLAAMVRGVDDALSLVDLGLEEASHLLVAACLQAFLRELPKSLTNPDVARLLCTPEGRECLDVAGNASFALYYFLSSVAMEQDMRSNATVMLLERLCESADLPWHKQLALHQLGCVMLERGEFEDAQGWFEEAVAHGHVYSLAGVARAKFRRGHKYAAYKLMNSVVADHHDAGWMYQERSLYCVGKEKMPDLHTATELDPTLTYPYKYRAVALLEEDNVESAIAEISRVIGFKMATDCLELRAWLYLVLEEYELAVQDVRAILTLDPTYMMFHGKMHGEQLIELLRGHVQQWDMADCWMQLYDRWSAVDDIGSLAVVQQMLTREPGNSSLRFRQSLLLLRLNCQKAAMRSLRLARNCSAHEHERLVYEGWILYDSGHREEALAKTEQSIRLQRSFEAFFLKAYALGDSSLDTESALSVVQLLEHANSCASDNLRKGQAYNNMGSIYVDCDMLDEAAECYGIALNIKHTRAHQGIARVHYLRNRKQVAFEEMTKLVNIATNNASAYEKRSEYGERDAAKSDLNTATLLDPTRTYPYRYRAAVLMDENKEDEAIAELSHAIAFKPDLQLLHLRAAFFDSMGDNANTLRDCEAALCLDPTHGDTLELYSKASRKAEPQS</sequence>
<dbReference type="SUPFAM" id="SSF48452">
    <property type="entry name" value="TPR-like"/>
    <property type="match status" value="3"/>
</dbReference>
<feature type="compositionally biased region" description="Pro residues" evidence="2">
    <location>
        <begin position="222"/>
        <end position="232"/>
    </location>
</feature>
<dbReference type="InterPro" id="IPR011333">
    <property type="entry name" value="SKP1/BTB/POZ_sf"/>
</dbReference>
<feature type="region of interest" description="Disordered" evidence="2">
    <location>
        <begin position="32"/>
        <end position="63"/>
    </location>
</feature>
<protein>
    <recommendedName>
        <fullName evidence="5">BTB domain-containing protein</fullName>
    </recommendedName>
</protein>
<dbReference type="Proteomes" id="UP000324897">
    <property type="component" value="Chromosome 5"/>
</dbReference>
<comment type="pathway">
    <text evidence="1">Protein modification; protein ubiquitination.</text>
</comment>
<feature type="compositionally biased region" description="Low complexity" evidence="2">
    <location>
        <begin position="239"/>
        <end position="248"/>
    </location>
</feature>
<gene>
    <name evidence="3" type="ORF">EJB05_06995</name>
</gene>
<name>A0A5J9WHE5_9POAL</name>
<dbReference type="OrthoDB" id="9997739at2759"/>
<proteinExistence type="predicted"/>
<dbReference type="AlphaFoldDB" id="A0A5J9WHE5"/>
<evidence type="ECO:0000256" key="1">
    <source>
        <dbReference type="ARBA" id="ARBA00004906"/>
    </source>
</evidence>
<comment type="caution">
    <text evidence="3">The sequence shown here is derived from an EMBL/GenBank/DDBJ whole genome shotgun (WGS) entry which is preliminary data.</text>
</comment>
<dbReference type="Gramene" id="TVU47395">
    <property type="protein sequence ID" value="TVU47395"/>
    <property type="gene ID" value="EJB05_06995"/>
</dbReference>
<evidence type="ECO:0008006" key="5">
    <source>
        <dbReference type="Google" id="ProtNLM"/>
    </source>
</evidence>
<dbReference type="SUPFAM" id="SSF54695">
    <property type="entry name" value="POZ domain"/>
    <property type="match status" value="1"/>
</dbReference>
<dbReference type="GO" id="GO:0010105">
    <property type="term" value="P:negative regulation of ethylene-activated signaling pathway"/>
    <property type="evidence" value="ECO:0007669"/>
    <property type="project" value="InterPro"/>
</dbReference>
<accession>A0A5J9WHE5</accession>
<dbReference type="InterPro" id="IPR011990">
    <property type="entry name" value="TPR-like_helical_dom_sf"/>
</dbReference>
<feature type="region of interest" description="Disordered" evidence="2">
    <location>
        <begin position="222"/>
        <end position="249"/>
    </location>
</feature>
<dbReference type="Gene3D" id="1.25.40.10">
    <property type="entry name" value="Tetratricopeptide repeat domain"/>
    <property type="match status" value="3"/>
</dbReference>
<dbReference type="InterPro" id="IPR044631">
    <property type="entry name" value="ETO1-like"/>
</dbReference>
<organism evidence="3 4">
    <name type="scientific">Eragrostis curvula</name>
    <name type="common">weeping love grass</name>
    <dbReference type="NCBI Taxonomy" id="38414"/>
    <lineage>
        <taxon>Eukaryota</taxon>
        <taxon>Viridiplantae</taxon>
        <taxon>Streptophyta</taxon>
        <taxon>Embryophyta</taxon>
        <taxon>Tracheophyta</taxon>
        <taxon>Spermatophyta</taxon>
        <taxon>Magnoliopsida</taxon>
        <taxon>Liliopsida</taxon>
        <taxon>Poales</taxon>
        <taxon>Poaceae</taxon>
        <taxon>PACMAD clade</taxon>
        <taxon>Chloridoideae</taxon>
        <taxon>Eragrostideae</taxon>
        <taxon>Eragrostidinae</taxon>
        <taxon>Eragrostis</taxon>
    </lineage>
</organism>
<dbReference type="EMBL" id="RWGY01000004">
    <property type="protein sequence ID" value="TVU47395.1"/>
    <property type="molecule type" value="Genomic_DNA"/>
</dbReference>
<dbReference type="InterPro" id="IPR019734">
    <property type="entry name" value="TPR_rpt"/>
</dbReference>
<evidence type="ECO:0000256" key="2">
    <source>
        <dbReference type="SAM" id="MobiDB-lite"/>
    </source>
</evidence>
<dbReference type="SMART" id="SM00028">
    <property type="entry name" value="TPR"/>
    <property type="match status" value="5"/>
</dbReference>
<dbReference type="PANTHER" id="PTHR44203:SF8">
    <property type="entry name" value="ETHYLENE-OVERPRODUCTION PROTEIN 1"/>
    <property type="match status" value="1"/>
</dbReference>
<dbReference type="PANTHER" id="PTHR44203">
    <property type="entry name" value="ETO1-RELATED"/>
    <property type="match status" value="1"/>
</dbReference>
<keyword evidence="4" id="KW-1185">Reference proteome</keyword>
<evidence type="ECO:0000313" key="3">
    <source>
        <dbReference type="EMBL" id="TVU47395.1"/>
    </source>
</evidence>
<evidence type="ECO:0000313" key="4">
    <source>
        <dbReference type="Proteomes" id="UP000324897"/>
    </source>
</evidence>
<dbReference type="Pfam" id="PF13181">
    <property type="entry name" value="TPR_8"/>
    <property type="match status" value="1"/>
</dbReference>